<gene>
    <name evidence="1" type="ORF">L2E82_10733</name>
</gene>
<dbReference type="Proteomes" id="UP001055811">
    <property type="component" value="Linkage Group LG02"/>
</dbReference>
<reference evidence="2" key="1">
    <citation type="journal article" date="2022" name="Mol. Ecol. Resour.">
        <title>The genomes of chicory, endive, great burdock and yacon provide insights into Asteraceae palaeo-polyploidization history and plant inulin production.</title>
        <authorList>
            <person name="Fan W."/>
            <person name="Wang S."/>
            <person name="Wang H."/>
            <person name="Wang A."/>
            <person name="Jiang F."/>
            <person name="Liu H."/>
            <person name="Zhao H."/>
            <person name="Xu D."/>
            <person name="Zhang Y."/>
        </authorList>
    </citation>
    <scope>NUCLEOTIDE SEQUENCE [LARGE SCALE GENOMIC DNA]</scope>
    <source>
        <strain evidence="2">cv. Punajuju</strain>
    </source>
</reference>
<evidence type="ECO:0000313" key="2">
    <source>
        <dbReference type="Proteomes" id="UP001055811"/>
    </source>
</evidence>
<dbReference type="EMBL" id="CM042010">
    <property type="protein sequence ID" value="KAI3780745.1"/>
    <property type="molecule type" value="Genomic_DNA"/>
</dbReference>
<accession>A0ACB9GCC4</accession>
<reference evidence="1 2" key="2">
    <citation type="journal article" date="2022" name="Mol. Ecol. Resour.">
        <title>The genomes of chicory, endive, great burdock and yacon provide insights into Asteraceae paleo-polyploidization history and plant inulin production.</title>
        <authorList>
            <person name="Fan W."/>
            <person name="Wang S."/>
            <person name="Wang H."/>
            <person name="Wang A."/>
            <person name="Jiang F."/>
            <person name="Liu H."/>
            <person name="Zhao H."/>
            <person name="Xu D."/>
            <person name="Zhang Y."/>
        </authorList>
    </citation>
    <scope>NUCLEOTIDE SEQUENCE [LARGE SCALE GENOMIC DNA]</scope>
    <source>
        <strain evidence="2">cv. Punajuju</strain>
        <tissue evidence="1">Leaves</tissue>
    </source>
</reference>
<proteinExistence type="predicted"/>
<evidence type="ECO:0000313" key="1">
    <source>
        <dbReference type="EMBL" id="KAI3780745.1"/>
    </source>
</evidence>
<keyword evidence="2" id="KW-1185">Reference proteome</keyword>
<protein>
    <submittedName>
        <fullName evidence="1">Uncharacterized protein</fullName>
    </submittedName>
</protein>
<comment type="caution">
    <text evidence="1">The sequence shown here is derived from an EMBL/GenBank/DDBJ whole genome shotgun (WGS) entry which is preliminary data.</text>
</comment>
<organism evidence="1 2">
    <name type="scientific">Cichorium intybus</name>
    <name type="common">Chicory</name>
    <dbReference type="NCBI Taxonomy" id="13427"/>
    <lineage>
        <taxon>Eukaryota</taxon>
        <taxon>Viridiplantae</taxon>
        <taxon>Streptophyta</taxon>
        <taxon>Embryophyta</taxon>
        <taxon>Tracheophyta</taxon>
        <taxon>Spermatophyta</taxon>
        <taxon>Magnoliopsida</taxon>
        <taxon>eudicotyledons</taxon>
        <taxon>Gunneridae</taxon>
        <taxon>Pentapetalae</taxon>
        <taxon>asterids</taxon>
        <taxon>campanulids</taxon>
        <taxon>Asterales</taxon>
        <taxon>Asteraceae</taxon>
        <taxon>Cichorioideae</taxon>
        <taxon>Cichorieae</taxon>
        <taxon>Cichoriinae</taxon>
        <taxon>Cichorium</taxon>
    </lineage>
</organism>
<sequence length="103" mass="12228">MQNYTYMSEAQRSVLNDIRDLDSAVADRIDEVLKLPLRREEERFKLLKLVYLDSTLVKLVQENQGYFRDFLFGKSNRMLRLKSLERDMDEMLKEKRSGGAVCF</sequence>
<name>A0ACB9GCC4_CICIN</name>